<evidence type="ECO:0000313" key="2">
    <source>
        <dbReference type="Proteomes" id="UP000663722"/>
    </source>
</evidence>
<organism evidence="1 2">
    <name type="scientific">Desulfonema magnum</name>
    <dbReference type="NCBI Taxonomy" id="45655"/>
    <lineage>
        <taxon>Bacteria</taxon>
        <taxon>Pseudomonadati</taxon>
        <taxon>Thermodesulfobacteriota</taxon>
        <taxon>Desulfobacteria</taxon>
        <taxon>Desulfobacterales</taxon>
        <taxon>Desulfococcaceae</taxon>
        <taxon>Desulfonema</taxon>
    </lineage>
</organism>
<gene>
    <name evidence="1" type="ORF">dnm_027460</name>
</gene>
<sequence>MFCKEDSLKIFFDKQPSFPEDFLGKGYFFFAQTWNLQHITPSGPPEYEFSGGIVLDLSRDYFRPCFSIQWFGHL</sequence>
<name>A0A975BJI2_9BACT</name>
<dbReference type="AlphaFoldDB" id="A0A975BJI2"/>
<reference evidence="1" key="1">
    <citation type="journal article" date="2021" name="Microb. Physiol.">
        <title>Proteogenomic Insights into the Physiology of Marine, Sulfate-Reducing, Filamentous Desulfonema limicola and Desulfonema magnum.</title>
        <authorList>
            <person name="Schnaars V."/>
            <person name="Wohlbrand L."/>
            <person name="Scheve S."/>
            <person name="Hinrichs C."/>
            <person name="Reinhardt R."/>
            <person name="Rabus R."/>
        </authorList>
    </citation>
    <scope>NUCLEOTIDE SEQUENCE</scope>
    <source>
        <strain evidence="1">4be13</strain>
    </source>
</reference>
<dbReference type="Proteomes" id="UP000663722">
    <property type="component" value="Chromosome"/>
</dbReference>
<proteinExistence type="predicted"/>
<dbReference type="EMBL" id="CP061800">
    <property type="protein sequence ID" value="QTA86722.1"/>
    <property type="molecule type" value="Genomic_DNA"/>
</dbReference>
<evidence type="ECO:0000313" key="1">
    <source>
        <dbReference type="EMBL" id="QTA86722.1"/>
    </source>
</evidence>
<keyword evidence="2" id="KW-1185">Reference proteome</keyword>
<dbReference type="KEGG" id="dmm:dnm_027460"/>
<protein>
    <submittedName>
        <fullName evidence="1">Uncharacterized protein</fullName>
    </submittedName>
</protein>
<accession>A0A975BJI2</accession>